<dbReference type="EMBL" id="LGRX02012540">
    <property type="protein sequence ID" value="KAK3267245.1"/>
    <property type="molecule type" value="Genomic_DNA"/>
</dbReference>
<dbReference type="Proteomes" id="UP001190700">
    <property type="component" value="Unassembled WGS sequence"/>
</dbReference>
<evidence type="ECO:0000313" key="5">
    <source>
        <dbReference type="Proteomes" id="UP001190700"/>
    </source>
</evidence>
<name>A0AAE0L0I6_9CHLO</name>
<dbReference type="PANTHER" id="PTHR46093">
    <property type="entry name" value="ACYL-COA-BINDING DOMAIN-CONTAINING PROTEIN 5"/>
    <property type="match status" value="1"/>
</dbReference>
<keyword evidence="3" id="KW-0732">Signal</keyword>
<organism evidence="4 5">
    <name type="scientific">Cymbomonas tetramitiformis</name>
    <dbReference type="NCBI Taxonomy" id="36881"/>
    <lineage>
        <taxon>Eukaryota</taxon>
        <taxon>Viridiplantae</taxon>
        <taxon>Chlorophyta</taxon>
        <taxon>Pyramimonadophyceae</taxon>
        <taxon>Pyramimonadales</taxon>
        <taxon>Pyramimonadaceae</taxon>
        <taxon>Cymbomonas</taxon>
    </lineage>
</organism>
<feature type="signal peptide" evidence="3">
    <location>
        <begin position="1"/>
        <end position="24"/>
    </location>
</feature>
<comment type="caution">
    <text evidence="4">The sequence shown here is derived from an EMBL/GenBank/DDBJ whole genome shotgun (WGS) entry which is preliminary data.</text>
</comment>
<dbReference type="AlphaFoldDB" id="A0AAE0L0I6"/>
<evidence type="ECO:0000256" key="1">
    <source>
        <dbReference type="ARBA" id="ARBA00022441"/>
    </source>
</evidence>
<protein>
    <submittedName>
        <fullName evidence="4">Uncharacterized protein</fullName>
    </submittedName>
</protein>
<dbReference type="Gene3D" id="2.120.10.80">
    <property type="entry name" value="Kelch-type beta propeller"/>
    <property type="match status" value="2"/>
</dbReference>
<keyword evidence="1" id="KW-0880">Kelch repeat</keyword>
<keyword evidence="5" id="KW-1185">Reference proteome</keyword>
<accession>A0AAE0L0I6</accession>
<dbReference type="PANTHER" id="PTHR46093:SF18">
    <property type="entry name" value="FIBRONECTIN TYPE-III DOMAIN-CONTAINING PROTEIN"/>
    <property type="match status" value="1"/>
</dbReference>
<evidence type="ECO:0000313" key="4">
    <source>
        <dbReference type="EMBL" id="KAK3267245.1"/>
    </source>
</evidence>
<evidence type="ECO:0000256" key="3">
    <source>
        <dbReference type="SAM" id="SignalP"/>
    </source>
</evidence>
<sequence length="338" mass="37943">MGRPQNVPALRTVLALLSCAFCLGEVHKWCELGSPQCEEVDEPKSPTARCCASAHVVDRFLYYSGGVARYGSMSLNVSRDTSLMNVETREWMPRTNTGRGIFAASCEYDSIIHFAGGLSEVNGFAYYESHHYSLATRSEEFKQHNDGPLDTFGHTWTVVGSSSYMLGFWPLENLHFFRKNDSVIDDIFLQPDKVGEFFWCFNQSELELMQEDRSKGYVEAGDGPALLRYDFENATWTRVDTVVPSQRWFHSAVVHETSIYYFGGLCSKDRVDVYHTLNNTWSILETAGTSPSVYHSGESHDLYGAVIVQHESLMYVIGGAVIMTGSSFFLEAGLSRQA</sequence>
<evidence type="ECO:0000256" key="2">
    <source>
        <dbReference type="ARBA" id="ARBA00022737"/>
    </source>
</evidence>
<feature type="chain" id="PRO_5042286833" evidence="3">
    <location>
        <begin position="25"/>
        <end position="338"/>
    </location>
</feature>
<dbReference type="SUPFAM" id="SSF50965">
    <property type="entry name" value="Galactose oxidase, central domain"/>
    <property type="match status" value="1"/>
</dbReference>
<dbReference type="InterPro" id="IPR011043">
    <property type="entry name" value="Gal_Oxase/kelch_b-propeller"/>
</dbReference>
<proteinExistence type="predicted"/>
<keyword evidence="2" id="KW-0677">Repeat</keyword>
<reference evidence="4 5" key="1">
    <citation type="journal article" date="2015" name="Genome Biol. Evol.">
        <title>Comparative Genomics of a Bacterivorous Green Alga Reveals Evolutionary Causalities and Consequences of Phago-Mixotrophic Mode of Nutrition.</title>
        <authorList>
            <person name="Burns J.A."/>
            <person name="Paasch A."/>
            <person name="Narechania A."/>
            <person name="Kim E."/>
        </authorList>
    </citation>
    <scope>NUCLEOTIDE SEQUENCE [LARGE SCALE GENOMIC DNA]</scope>
    <source>
        <strain evidence="4 5">PLY_AMNH</strain>
    </source>
</reference>
<gene>
    <name evidence="4" type="ORF">CYMTET_24187</name>
</gene>
<dbReference type="InterPro" id="IPR015915">
    <property type="entry name" value="Kelch-typ_b-propeller"/>
</dbReference>